<keyword evidence="2" id="KW-1185">Reference proteome</keyword>
<dbReference type="AlphaFoldDB" id="A0A7Y0FFY2"/>
<sequence>MSDLDSTARSPRWGKARFKLFFGGKGTVVRVTTVQSSGSSERDKECIAWCWTRTIPIVKKGVRTNAQWFILDIDAGAVLEMPKH</sequence>
<comment type="caution">
    <text evidence="1">The sequence shown here is derived from an EMBL/GenBank/DDBJ whole genome shotgun (WGS) entry which is preliminary data.</text>
</comment>
<protein>
    <submittedName>
        <fullName evidence="1">Uncharacterized protein</fullName>
    </submittedName>
</protein>
<dbReference type="Proteomes" id="UP000583127">
    <property type="component" value="Unassembled WGS sequence"/>
</dbReference>
<name>A0A7Y0FFY2_9BURK</name>
<dbReference type="EMBL" id="JABBFZ010000023">
    <property type="protein sequence ID" value="NML34651.1"/>
    <property type="molecule type" value="Genomic_DNA"/>
</dbReference>
<proteinExistence type="predicted"/>
<dbReference type="RefSeq" id="WP_169500839.1">
    <property type="nucleotide sequence ID" value="NZ_JABBFZ010000023.1"/>
</dbReference>
<reference evidence="1 2" key="1">
    <citation type="submission" date="2020-04" db="EMBL/GenBank/DDBJ databases">
        <title>Paraburkholderia sp. G-4-1-8 isolated from soil.</title>
        <authorList>
            <person name="Dahal R.H."/>
        </authorList>
    </citation>
    <scope>NUCLEOTIDE SEQUENCE [LARGE SCALE GENOMIC DNA]</scope>
    <source>
        <strain evidence="1 2">G-4-1-8</strain>
    </source>
</reference>
<gene>
    <name evidence="1" type="ORF">HHL14_27955</name>
</gene>
<evidence type="ECO:0000313" key="1">
    <source>
        <dbReference type="EMBL" id="NML34651.1"/>
    </source>
</evidence>
<organism evidence="1 2">
    <name type="scientific">Paraburkholderia antibiotica</name>
    <dbReference type="NCBI Taxonomy" id="2728839"/>
    <lineage>
        <taxon>Bacteria</taxon>
        <taxon>Pseudomonadati</taxon>
        <taxon>Pseudomonadota</taxon>
        <taxon>Betaproteobacteria</taxon>
        <taxon>Burkholderiales</taxon>
        <taxon>Burkholderiaceae</taxon>
        <taxon>Paraburkholderia</taxon>
    </lineage>
</organism>
<accession>A0A7Y0FFY2</accession>
<evidence type="ECO:0000313" key="2">
    <source>
        <dbReference type="Proteomes" id="UP000583127"/>
    </source>
</evidence>